<dbReference type="PANTHER" id="PTHR46672">
    <property type="entry name" value="OS08G0495500 PROTEIN-RELATED"/>
    <property type="match status" value="1"/>
</dbReference>
<keyword evidence="3" id="KW-1185">Reference proteome</keyword>
<dbReference type="Pfam" id="PF00651">
    <property type="entry name" value="BTB"/>
    <property type="match status" value="1"/>
</dbReference>
<protein>
    <recommendedName>
        <fullName evidence="1">BTB domain-containing protein</fullName>
    </recommendedName>
</protein>
<dbReference type="InterPro" id="IPR044714">
    <property type="entry name" value="AtSIBP1-like"/>
</dbReference>
<dbReference type="AlphaFoldDB" id="A0A812JZL4"/>
<gene>
    <name evidence="2" type="ORF">SNAT2548_LOCUS8060</name>
</gene>
<dbReference type="InterPro" id="IPR011333">
    <property type="entry name" value="SKP1/BTB/POZ_sf"/>
</dbReference>
<sequence length="268" mass="29861">MGMQNPSKSNLDTYCKIIEWMLTSGADPWLTGPETTFTFPLQNYFNVPVSGHSAISLAVELLRLSQNPKVAQDMRSTYKQYLDRVLSLLAVKADNRKCTQVGSGVLQRWIQIRHLTDTHTITFEAADGAVTCHDSMLMATSPVLRAMIGSDMMERSRGTITLDKQSSASLSLLMDMLYTGSTCLDSDPKIVLEALELAHRWDVRDVVQALAGRLQDMISIESLVSITEASKRLGLEDLHRSCDAFAARVNVRWRCSYSLIAQETVSRP</sequence>
<proteinExistence type="predicted"/>
<dbReference type="OrthoDB" id="6359943at2759"/>
<name>A0A812JZL4_9DINO</name>
<evidence type="ECO:0000313" key="2">
    <source>
        <dbReference type="EMBL" id="CAE7220492.1"/>
    </source>
</evidence>
<evidence type="ECO:0000313" key="3">
    <source>
        <dbReference type="Proteomes" id="UP000604046"/>
    </source>
</evidence>
<dbReference type="PANTHER" id="PTHR46672:SF8">
    <property type="entry name" value="BTB DOMAIN-CONTAINING PROTEIN"/>
    <property type="match status" value="1"/>
</dbReference>
<feature type="domain" description="BTB" evidence="1">
    <location>
        <begin position="119"/>
        <end position="186"/>
    </location>
</feature>
<reference evidence="2" key="1">
    <citation type="submission" date="2021-02" db="EMBL/GenBank/DDBJ databases">
        <authorList>
            <person name="Dougan E. K."/>
            <person name="Rhodes N."/>
            <person name="Thang M."/>
            <person name="Chan C."/>
        </authorList>
    </citation>
    <scope>NUCLEOTIDE SEQUENCE</scope>
</reference>
<organism evidence="2 3">
    <name type="scientific">Symbiodinium natans</name>
    <dbReference type="NCBI Taxonomy" id="878477"/>
    <lineage>
        <taxon>Eukaryota</taxon>
        <taxon>Sar</taxon>
        <taxon>Alveolata</taxon>
        <taxon>Dinophyceae</taxon>
        <taxon>Suessiales</taxon>
        <taxon>Symbiodiniaceae</taxon>
        <taxon>Symbiodinium</taxon>
    </lineage>
</organism>
<dbReference type="InterPro" id="IPR000210">
    <property type="entry name" value="BTB/POZ_dom"/>
</dbReference>
<dbReference type="Proteomes" id="UP000604046">
    <property type="component" value="Unassembled WGS sequence"/>
</dbReference>
<dbReference type="Gene3D" id="3.30.710.10">
    <property type="entry name" value="Potassium Channel Kv1.1, Chain A"/>
    <property type="match status" value="1"/>
</dbReference>
<evidence type="ECO:0000259" key="1">
    <source>
        <dbReference type="PROSITE" id="PS50097"/>
    </source>
</evidence>
<dbReference type="SUPFAM" id="SSF54695">
    <property type="entry name" value="POZ domain"/>
    <property type="match status" value="1"/>
</dbReference>
<dbReference type="EMBL" id="CAJNDS010000580">
    <property type="protein sequence ID" value="CAE7220492.1"/>
    <property type="molecule type" value="Genomic_DNA"/>
</dbReference>
<accession>A0A812JZL4</accession>
<dbReference type="SMART" id="SM00225">
    <property type="entry name" value="BTB"/>
    <property type="match status" value="1"/>
</dbReference>
<dbReference type="PROSITE" id="PS50097">
    <property type="entry name" value="BTB"/>
    <property type="match status" value="1"/>
</dbReference>
<comment type="caution">
    <text evidence="2">The sequence shown here is derived from an EMBL/GenBank/DDBJ whole genome shotgun (WGS) entry which is preliminary data.</text>
</comment>
<dbReference type="CDD" id="cd18186">
    <property type="entry name" value="BTB_POZ_ZBTB_KLHL-like"/>
    <property type="match status" value="1"/>
</dbReference>